<dbReference type="EMBL" id="JAPDRN010000015">
    <property type="protein sequence ID" value="KAJ9640210.1"/>
    <property type="molecule type" value="Genomic_DNA"/>
</dbReference>
<dbReference type="GO" id="GO:0016787">
    <property type="term" value="F:hydrolase activity"/>
    <property type="evidence" value="ECO:0007669"/>
    <property type="project" value="UniProtKB-KW"/>
</dbReference>
<keyword evidence="6" id="KW-1185">Reference proteome</keyword>
<evidence type="ECO:0000256" key="1">
    <source>
        <dbReference type="ARBA" id="ARBA00022801"/>
    </source>
</evidence>
<evidence type="ECO:0000259" key="4">
    <source>
        <dbReference type="Pfam" id="PF00561"/>
    </source>
</evidence>
<dbReference type="SUPFAM" id="SSF53474">
    <property type="entry name" value="alpha/beta-Hydrolases"/>
    <property type="match status" value="1"/>
</dbReference>
<feature type="region of interest" description="Disordered" evidence="3">
    <location>
        <begin position="1"/>
        <end position="21"/>
    </location>
</feature>
<keyword evidence="1" id="KW-0378">Hydrolase</keyword>
<feature type="domain" description="AB hydrolase-1" evidence="4">
    <location>
        <begin position="60"/>
        <end position="163"/>
    </location>
</feature>
<accession>A0AA38Y9R8</accession>
<dbReference type="Proteomes" id="UP001172681">
    <property type="component" value="Unassembled WGS sequence"/>
</dbReference>
<dbReference type="PANTHER" id="PTHR43329">
    <property type="entry name" value="EPOXIDE HYDROLASE"/>
    <property type="match status" value="1"/>
</dbReference>
<dbReference type="Gene3D" id="3.40.50.1820">
    <property type="entry name" value="alpha/beta hydrolase"/>
    <property type="match status" value="1"/>
</dbReference>
<dbReference type="InterPro" id="IPR000639">
    <property type="entry name" value="Epox_hydrolase-like"/>
</dbReference>
<dbReference type="Pfam" id="PF00561">
    <property type="entry name" value="Abhydrolase_1"/>
    <property type="match status" value="1"/>
</dbReference>
<protein>
    <recommendedName>
        <fullName evidence="4">AB hydrolase-1 domain-containing protein</fullName>
    </recommendedName>
</protein>
<name>A0AA38Y9R8_9EURO</name>
<comment type="caution">
    <text evidence="5">The sequence shown here is derived from an EMBL/GenBank/DDBJ whole genome shotgun (WGS) entry which is preliminary data.</text>
</comment>
<evidence type="ECO:0000256" key="3">
    <source>
        <dbReference type="SAM" id="MobiDB-lite"/>
    </source>
</evidence>
<evidence type="ECO:0000256" key="2">
    <source>
        <dbReference type="ARBA" id="ARBA00038334"/>
    </source>
</evidence>
<proteinExistence type="inferred from homology"/>
<sequence length="414" mass="46063">MGFTHDGSTEELADPRHLPSPPGIEGLGISSRFVDTSPHSLVFHILECVPKHKQKTPKGLVLLVHGFPDVAYSWRKVLPRLAAEGYHAVAYDTRGFGRTSSVTPMSSESFRPVNLLLDALALTSALGYESVSCIVGHDFGAVTATLCGLARPDVFRSVVLMSHPVKGPMNLPYKTSPSYGDVPQPSNVSEKRDLHAALAQLDPPRQHYQRYYCSASANDEMSSPGGDDLHTFLRGYFYLKSADWKGNHPIRLKSNTAEELAGMPSYYIMPLGKTMRATVADAMKSEDIAIVQMQAEKWLNNEELSYYTAEWERTTFRGGLNWYRLVTDINLLADFFVWSRLNLSVPTTFVAGNKDWGSFQDPGALEQLEKEIFVEPGKYKGTIMIEEAGHWVNQEQPERCVDAILKFLSDAAPE</sequence>
<dbReference type="InterPro" id="IPR000073">
    <property type="entry name" value="AB_hydrolase_1"/>
</dbReference>
<dbReference type="PRINTS" id="PR00412">
    <property type="entry name" value="EPOXHYDRLASE"/>
</dbReference>
<reference evidence="5" key="1">
    <citation type="submission" date="2022-10" db="EMBL/GenBank/DDBJ databases">
        <title>Culturing micro-colonial fungi from biological soil crusts in the Mojave desert and describing Neophaeococcomyces mojavensis, and introducing the new genera and species Taxawa tesnikishii.</title>
        <authorList>
            <person name="Kurbessoian T."/>
            <person name="Stajich J.E."/>
        </authorList>
    </citation>
    <scope>NUCLEOTIDE SEQUENCE</scope>
    <source>
        <strain evidence="5">TK_35</strain>
    </source>
</reference>
<comment type="similarity">
    <text evidence="2">Belongs to the AB hydrolase superfamily. Epoxide hydrolase family.</text>
</comment>
<dbReference type="AlphaFoldDB" id="A0AA38Y9R8"/>
<evidence type="ECO:0000313" key="6">
    <source>
        <dbReference type="Proteomes" id="UP001172681"/>
    </source>
</evidence>
<organism evidence="5 6">
    <name type="scientific">Knufia peltigerae</name>
    <dbReference type="NCBI Taxonomy" id="1002370"/>
    <lineage>
        <taxon>Eukaryota</taxon>
        <taxon>Fungi</taxon>
        <taxon>Dikarya</taxon>
        <taxon>Ascomycota</taxon>
        <taxon>Pezizomycotina</taxon>
        <taxon>Eurotiomycetes</taxon>
        <taxon>Chaetothyriomycetidae</taxon>
        <taxon>Chaetothyriales</taxon>
        <taxon>Trichomeriaceae</taxon>
        <taxon>Knufia</taxon>
    </lineage>
</organism>
<evidence type="ECO:0000313" key="5">
    <source>
        <dbReference type="EMBL" id="KAJ9640210.1"/>
    </source>
</evidence>
<gene>
    <name evidence="5" type="ORF">H2204_003435</name>
</gene>
<dbReference type="InterPro" id="IPR029058">
    <property type="entry name" value="AB_hydrolase_fold"/>
</dbReference>